<organism evidence="1 2">
    <name type="scientific">Caedimonas varicaedens</name>
    <dbReference type="NCBI Taxonomy" id="1629334"/>
    <lineage>
        <taxon>Bacteria</taxon>
        <taxon>Pseudomonadati</taxon>
        <taxon>Pseudomonadota</taxon>
        <taxon>Alphaproteobacteria</taxon>
        <taxon>Holosporales</taxon>
        <taxon>Caedimonadaceae</taxon>
        <taxon>Caedimonas</taxon>
    </lineage>
</organism>
<evidence type="ECO:0000313" key="2">
    <source>
        <dbReference type="Proteomes" id="UP000036771"/>
    </source>
</evidence>
<dbReference type="OrthoDB" id="8594924at2"/>
<gene>
    <name evidence="1" type="ORF">Cva_01623</name>
</gene>
<dbReference type="EMBL" id="BBVC01000105">
    <property type="protein sequence ID" value="GAO98953.1"/>
    <property type="molecule type" value="Genomic_DNA"/>
</dbReference>
<dbReference type="Proteomes" id="UP000036771">
    <property type="component" value="Unassembled WGS sequence"/>
</dbReference>
<dbReference type="InterPro" id="IPR021070">
    <property type="entry name" value="Killing_trait_RebB"/>
</dbReference>
<reference evidence="1 2" key="1">
    <citation type="submission" date="2015-03" db="EMBL/GenBank/DDBJ databases">
        <title>Caedibacter varicaedens, whole genome shotgun sequence.</title>
        <authorList>
            <person name="Suzuki H."/>
            <person name="Dapper A.L."/>
            <person name="Gibson A.K."/>
            <person name="Jackson C."/>
            <person name="Lee H."/>
            <person name="Pejaver V.R."/>
            <person name="Doak T."/>
            <person name="Lynch M."/>
        </authorList>
    </citation>
    <scope>NUCLEOTIDE SEQUENCE [LARGE SCALE GENOMIC DNA]</scope>
</reference>
<accession>A0A0K8MFI5</accession>
<name>A0A0K8MFI5_9PROT</name>
<keyword evidence="2" id="KW-1185">Reference proteome</keyword>
<comment type="caution">
    <text evidence="1">The sequence shown here is derived from an EMBL/GenBank/DDBJ whole genome shotgun (WGS) entry which is preliminary data.</text>
</comment>
<dbReference type="AlphaFoldDB" id="A0A0K8MFI5"/>
<dbReference type="Pfam" id="PF11747">
    <property type="entry name" value="RebB"/>
    <property type="match status" value="1"/>
</dbReference>
<proteinExistence type="predicted"/>
<dbReference type="STRING" id="1629334.Cva_01623"/>
<evidence type="ECO:0000313" key="1">
    <source>
        <dbReference type="EMBL" id="GAO98953.1"/>
    </source>
</evidence>
<protein>
    <submittedName>
        <fullName evidence="1">Killing trait</fullName>
    </submittedName>
</protein>
<sequence length="119" mass="12819">MAYPTAVNDQITDAVSQTNVKVVGESPALALASQMLSVCHAHALMAYNAVSHQHQSNIVSLSGTVDSISQMNTQQSQMFGDIATKMAKSDQLMLESNRSILDKLVDLQAILQTKPKPYG</sequence>